<accession>A0ABS5P9H3</accession>
<reference evidence="2 3" key="1">
    <citation type="journal article" date="2018" name="Int. J. Syst. Evol. Microbiol.">
        <title>Flavobacterium chryseum sp. nov. and Flavobacterium psychroterrae sp. nov., novel environmental bacteria isolated from Antarctica.</title>
        <authorList>
            <person name="Kralova S."/>
            <person name="Svec P."/>
            <person name="Busse H.J."/>
            <person name="Stankova E."/>
            <person name="Vaczi P."/>
            <person name="Sedlacek I."/>
        </authorList>
    </citation>
    <scope>NUCLEOTIDE SEQUENCE [LARGE SCALE GENOMIC DNA]</scope>
    <source>
        <strain evidence="2 3">CCM 8827</strain>
    </source>
</reference>
<proteinExistence type="predicted"/>
<dbReference type="EMBL" id="JAGYVZ010000005">
    <property type="protein sequence ID" value="MBS7230958.1"/>
    <property type="molecule type" value="Genomic_DNA"/>
</dbReference>
<name>A0ABS5P9H3_9FLAO</name>
<comment type="caution">
    <text evidence="2">The sequence shown here is derived from an EMBL/GenBank/DDBJ whole genome shotgun (WGS) entry which is preliminary data.</text>
</comment>
<gene>
    <name evidence="2" type="primary">traN</name>
    <name evidence="2" type="ORF">KHA90_07975</name>
</gene>
<dbReference type="InterPro" id="IPR022298">
    <property type="entry name" value="Conjug_transposon_TraN"/>
</dbReference>
<dbReference type="Pfam" id="PF13595">
    <property type="entry name" value="DUF4138"/>
    <property type="match status" value="1"/>
</dbReference>
<feature type="signal peptide" evidence="1">
    <location>
        <begin position="1"/>
        <end position="21"/>
    </location>
</feature>
<keyword evidence="1" id="KW-0732">Signal</keyword>
<protein>
    <submittedName>
        <fullName evidence="2">Conjugative transposon protein TraN</fullName>
    </submittedName>
</protein>
<evidence type="ECO:0000256" key="1">
    <source>
        <dbReference type="SAM" id="SignalP"/>
    </source>
</evidence>
<organism evidence="2 3">
    <name type="scientific">Flavobacterium psychroterrae</name>
    <dbReference type="NCBI Taxonomy" id="2133767"/>
    <lineage>
        <taxon>Bacteria</taxon>
        <taxon>Pseudomonadati</taxon>
        <taxon>Bacteroidota</taxon>
        <taxon>Flavobacteriia</taxon>
        <taxon>Flavobacteriales</taxon>
        <taxon>Flavobacteriaceae</taxon>
        <taxon>Flavobacterium</taxon>
    </lineage>
</organism>
<feature type="chain" id="PRO_5047487711" evidence="1">
    <location>
        <begin position="22"/>
        <end position="282"/>
    </location>
</feature>
<evidence type="ECO:0000313" key="2">
    <source>
        <dbReference type="EMBL" id="MBS7230958.1"/>
    </source>
</evidence>
<keyword evidence="3" id="KW-1185">Reference proteome</keyword>
<sequence>MKKYKVITALLMMFVSVSGFSQFMATTIAKPKEDFKSIGISFSKTTSIIFPYSIKSIDKGSTEILVQKAKGAENILLLKAGVQNFRQTNLTVITADAKLYGFVINYDEECPVLNFMVDKAQSVDQEVLFSSENENQNKIELYSKLALSKTKKVSGISKSSYGIKLEMNGIFIQQDIMYFRLVLQNKSRIGYDIDQLRFFICDQKKAVRTATQEIELEPIYSTLQVSKIPDASKLSVVVAVPKFTIPEKKILTIQLIEKDGGRHLELTIHNNDLVKPEMLTGY</sequence>
<dbReference type="RefSeq" id="WP_213297359.1">
    <property type="nucleotide sequence ID" value="NZ_JAGYVZ010000005.1"/>
</dbReference>
<dbReference type="NCBIfam" id="TIGR03780">
    <property type="entry name" value="Bac_Flav_CT_N"/>
    <property type="match status" value="1"/>
</dbReference>
<evidence type="ECO:0000313" key="3">
    <source>
        <dbReference type="Proteomes" id="UP000722625"/>
    </source>
</evidence>
<dbReference type="Proteomes" id="UP000722625">
    <property type="component" value="Unassembled WGS sequence"/>
</dbReference>